<organism evidence="3 4">
    <name type="scientific">Fulvivirga sedimenti</name>
    <dbReference type="NCBI Taxonomy" id="2879465"/>
    <lineage>
        <taxon>Bacteria</taxon>
        <taxon>Pseudomonadati</taxon>
        <taxon>Bacteroidota</taxon>
        <taxon>Cytophagia</taxon>
        <taxon>Cytophagales</taxon>
        <taxon>Fulvivirgaceae</taxon>
        <taxon>Fulvivirga</taxon>
    </lineage>
</organism>
<gene>
    <name evidence="3" type="ORF">LDX50_03340</name>
</gene>
<reference evidence="3" key="1">
    <citation type="submission" date="2021-09" db="EMBL/GenBank/DDBJ databases">
        <title>Fulvivirga sp. isolated from coastal sediment.</title>
        <authorList>
            <person name="Yu H."/>
        </authorList>
    </citation>
    <scope>NUCLEOTIDE SEQUENCE</scope>
    <source>
        <strain evidence="3">1062</strain>
    </source>
</reference>
<evidence type="ECO:0000313" key="4">
    <source>
        <dbReference type="Proteomes" id="UP001139409"/>
    </source>
</evidence>
<dbReference type="InterPro" id="IPR055377">
    <property type="entry name" value="GH3_M"/>
</dbReference>
<evidence type="ECO:0000313" key="3">
    <source>
        <dbReference type="EMBL" id="MCA6073884.1"/>
    </source>
</evidence>
<proteinExistence type="predicted"/>
<dbReference type="Pfam" id="PF03321">
    <property type="entry name" value="GH3"/>
    <property type="match status" value="2"/>
</dbReference>
<dbReference type="GO" id="GO:0016881">
    <property type="term" value="F:acid-amino acid ligase activity"/>
    <property type="evidence" value="ECO:0007669"/>
    <property type="project" value="TreeGrafter"/>
</dbReference>
<evidence type="ECO:0000259" key="1">
    <source>
        <dbReference type="Pfam" id="PF23571"/>
    </source>
</evidence>
<dbReference type="InterPro" id="IPR004993">
    <property type="entry name" value="GH3"/>
</dbReference>
<sequence>MPFLGTLLKNGIRIRESLEQDFSDAFELQRSQLRKLLINGSFTQFGKKYQFTKILKNFRAKDQRQFYDVYKSTVPLHNYQKIASEWWYRSRTGEADVCWPGKVRFFALSSGTSDASSKYIPVTREMKKSMQKTSIRQILTLSKYDLAPETFEGGILMLGGSTDLHKHGSYFEGDLSGIQAANLPFWFQRFYKPGKAISRERNWDEKLNEICRRAHQWNISIIVGVPAWVQLLMEKIIAYYNISNIHELWPHLEVYVHGGVSFDPYRKSFGKLLGRKIFYIETYLASEGFIAFQTKPDHKAMRLVLNNGIFHEFIPFNEQNFDENGEVREGAEAVMIDQVVPGQDYALVISTNAGTWRYLIGDVIRFQSVEESEIVITGRTKHFLSMCGEHLSVDNMNKAIEMVSDELDVEIREFTVAGIPYDTLFAHHWFVGVETPMDSSVVRDRLDHFLCKLNDDYCTERSAALKEVIVDVLPLEYFYSFMEKIGKTGGQHKFPRVIKSEMYQEWKAFIESRQISPGVHSR</sequence>
<protein>
    <submittedName>
        <fullName evidence="3">GH3 auxin-responsive promoter family protein</fullName>
    </submittedName>
</protein>
<comment type="caution">
    <text evidence="3">The sequence shown here is derived from an EMBL/GenBank/DDBJ whole genome shotgun (WGS) entry which is preliminary data.</text>
</comment>
<dbReference type="PANTHER" id="PTHR31901">
    <property type="entry name" value="GH3 DOMAIN-CONTAINING PROTEIN"/>
    <property type="match status" value="1"/>
</dbReference>
<feature type="domain" description="GH3 middle" evidence="1">
    <location>
        <begin position="304"/>
        <end position="369"/>
    </location>
</feature>
<dbReference type="InterPro" id="IPR055378">
    <property type="entry name" value="GH3_C"/>
</dbReference>
<evidence type="ECO:0000259" key="2">
    <source>
        <dbReference type="Pfam" id="PF23572"/>
    </source>
</evidence>
<dbReference type="GO" id="GO:0005737">
    <property type="term" value="C:cytoplasm"/>
    <property type="evidence" value="ECO:0007669"/>
    <property type="project" value="TreeGrafter"/>
</dbReference>
<dbReference type="RefSeq" id="WP_225696994.1">
    <property type="nucleotide sequence ID" value="NZ_JAIXNE010000001.1"/>
</dbReference>
<keyword evidence="4" id="KW-1185">Reference proteome</keyword>
<accession>A0A9X1HKG9</accession>
<dbReference type="EMBL" id="JAIXNE010000001">
    <property type="protein sequence ID" value="MCA6073884.1"/>
    <property type="molecule type" value="Genomic_DNA"/>
</dbReference>
<dbReference type="Proteomes" id="UP001139409">
    <property type="component" value="Unassembled WGS sequence"/>
</dbReference>
<dbReference type="Pfam" id="PF23572">
    <property type="entry name" value="GH3_C"/>
    <property type="match status" value="1"/>
</dbReference>
<dbReference type="Pfam" id="PF23571">
    <property type="entry name" value="GH3_M"/>
    <property type="match status" value="1"/>
</dbReference>
<feature type="domain" description="GH3 C-terminal" evidence="2">
    <location>
        <begin position="395"/>
        <end position="501"/>
    </location>
</feature>
<dbReference type="AlphaFoldDB" id="A0A9X1HKG9"/>
<dbReference type="PANTHER" id="PTHR31901:SF9">
    <property type="entry name" value="GH3 DOMAIN-CONTAINING PROTEIN"/>
    <property type="match status" value="1"/>
</dbReference>
<name>A0A9X1HKG9_9BACT</name>